<protein>
    <submittedName>
        <fullName evidence="1">Uncharacterized protein</fullName>
    </submittedName>
</protein>
<proteinExistence type="predicted"/>
<dbReference type="Proteomes" id="UP000324222">
    <property type="component" value="Unassembled WGS sequence"/>
</dbReference>
<evidence type="ECO:0000313" key="1">
    <source>
        <dbReference type="EMBL" id="MPC15584.1"/>
    </source>
</evidence>
<accession>A0A5B7D3W0</accession>
<name>A0A5B7D3W0_PORTR</name>
<evidence type="ECO:0000313" key="2">
    <source>
        <dbReference type="Proteomes" id="UP000324222"/>
    </source>
</evidence>
<dbReference type="AlphaFoldDB" id="A0A5B7D3W0"/>
<gene>
    <name evidence="1" type="ORF">E2C01_008382</name>
</gene>
<dbReference type="EMBL" id="VSRR010000439">
    <property type="protein sequence ID" value="MPC15584.1"/>
    <property type="molecule type" value="Genomic_DNA"/>
</dbReference>
<organism evidence="1 2">
    <name type="scientific">Portunus trituberculatus</name>
    <name type="common">Swimming crab</name>
    <name type="synonym">Neptunus trituberculatus</name>
    <dbReference type="NCBI Taxonomy" id="210409"/>
    <lineage>
        <taxon>Eukaryota</taxon>
        <taxon>Metazoa</taxon>
        <taxon>Ecdysozoa</taxon>
        <taxon>Arthropoda</taxon>
        <taxon>Crustacea</taxon>
        <taxon>Multicrustacea</taxon>
        <taxon>Malacostraca</taxon>
        <taxon>Eumalacostraca</taxon>
        <taxon>Eucarida</taxon>
        <taxon>Decapoda</taxon>
        <taxon>Pleocyemata</taxon>
        <taxon>Brachyura</taxon>
        <taxon>Eubrachyura</taxon>
        <taxon>Portunoidea</taxon>
        <taxon>Portunidae</taxon>
        <taxon>Portuninae</taxon>
        <taxon>Portunus</taxon>
    </lineage>
</organism>
<sequence>MLYVTVSPTQRWRVVANDFTVSDSATSPASLTLLLYLRSLTMLLGDNF</sequence>
<comment type="caution">
    <text evidence="1">The sequence shown here is derived from an EMBL/GenBank/DDBJ whole genome shotgun (WGS) entry which is preliminary data.</text>
</comment>
<reference evidence="1 2" key="1">
    <citation type="submission" date="2019-05" db="EMBL/GenBank/DDBJ databases">
        <title>Another draft genome of Portunus trituberculatus and its Hox gene families provides insights of decapod evolution.</title>
        <authorList>
            <person name="Jeong J.-H."/>
            <person name="Song I."/>
            <person name="Kim S."/>
            <person name="Choi T."/>
            <person name="Kim D."/>
            <person name="Ryu S."/>
            <person name="Kim W."/>
        </authorList>
    </citation>
    <scope>NUCLEOTIDE SEQUENCE [LARGE SCALE GENOMIC DNA]</scope>
    <source>
        <tissue evidence="1">Muscle</tissue>
    </source>
</reference>
<keyword evidence="2" id="KW-1185">Reference proteome</keyword>